<dbReference type="Proteomes" id="UP001446205">
    <property type="component" value="Unassembled WGS sequence"/>
</dbReference>
<accession>A0ABU9DAR4</accession>
<keyword evidence="9" id="KW-0460">Magnesium</keyword>
<dbReference type="Gene3D" id="3.40.50.1000">
    <property type="entry name" value="HAD superfamily/HAD-like"/>
    <property type="match status" value="1"/>
</dbReference>
<comment type="caution">
    <text evidence="14">The sequence shown here is derived from an EMBL/GenBank/DDBJ whole genome shotgun (WGS) entry which is preliminary data.</text>
</comment>
<proteinExistence type="inferred from homology"/>
<evidence type="ECO:0000256" key="2">
    <source>
        <dbReference type="ARBA" id="ARBA00005135"/>
    </source>
</evidence>
<dbReference type="SFLD" id="SFLDG01136">
    <property type="entry name" value="C1.6:_Phosphoserine_Phosphatas"/>
    <property type="match status" value="1"/>
</dbReference>
<evidence type="ECO:0000256" key="6">
    <source>
        <dbReference type="ARBA" id="ARBA00022605"/>
    </source>
</evidence>
<dbReference type="InterPro" id="IPR050582">
    <property type="entry name" value="HAD-like_SerB"/>
</dbReference>
<comment type="catalytic activity">
    <reaction evidence="13">
        <text>O-phospho-D-serine + H2O = D-serine + phosphate</text>
        <dbReference type="Rhea" id="RHEA:24873"/>
        <dbReference type="ChEBI" id="CHEBI:15377"/>
        <dbReference type="ChEBI" id="CHEBI:35247"/>
        <dbReference type="ChEBI" id="CHEBI:43474"/>
        <dbReference type="ChEBI" id="CHEBI:58680"/>
        <dbReference type="EC" id="3.1.3.3"/>
    </reaction>
</comment>
<dbReference type="SFLD" id="SFLDG01137">
    <property type="entry name" value="C1.6.1:_Phosphoserine_Phosphat"/>
    <property type="match status" value="1"/>
</dbReference>
<dbReference type="CDD" id="cd07500">
    <property type="entry name" value="HAD_PSP"/>
    <property type="match status" value="1"/>
</dbReference>
<evidence type="ECO:0000256" key="7">
    <source>
        <dbReference type="ARBA" id="ARBA00022723"/>
    </source>
</evidence>
<evidence type="ECO:0000256" key="10">
    <source>
        <dbReference type="ARBA" id="ARBA00023299"/>
    </source>
</evidence>
<comment type="cofactor">
    <cofactor evidence="1">
        <name>Mg(2+)</name>
        <dbReference type="ChEBI" id="CHEBI:18420"/>
    </cofactor>
</comment>
<dbReference type="GO" id="GO:0016787">
    <property type="term" value="F:hydrolase activity"/>
    <property type="evidence" value="ECO:0007669"/>
    <property type="project" value="UniProtKB-KW"/>
</dbReference>
<keyword evidence="8 14" id="KW-0378">Hydrolase</keyword>
<gene>
    <name evidence="14" type="primary">serB</name>
    <name evidence="14" type="ORF">WOB96_12755</name>
</gene>
<dbReference type="NCBIfam" id="TIGR00338">
    <property type="entry name" value="serB"/>
    <property type="match status" value="1"/>
</dbReference>
<dbReference type="SFLD" id="SFLDF00029">
    <property type="entry name" value="phosphoserine_phosphatase"/>
    <property type="match status" value="1"/>
</dbReference>
<evidence type="ECO:0000256" key="9">
    <source>
        <dbReference type="ARBA" id="ARBA00022842"/>
    </source>
</evidence>
<evidence type="ECO:0000313" key="15">
    <source>
        <dbReference type="Proteomes" id="UP001446205"/>
    </source>
</evidence>
<keyword evidence="6" id="KW-0028">Amino-acid biosynthesis</keyword>
<evidence type="ECO:0000256" key="13">
    <source>
        <dbReference type="ARBA" id="ARBA00048523"/>
    </source>
</evidence>
<evidence type="ECO:0000256" key="11">
    <source>
        <dbReference type="ARBA" id="ARBA00031693"/>
    </source>
</evidence>
<dbReference type="SFLD" id="SFLDS00003">
    <property type="entry name" value="Haloacid_Dehalogenase"/>
    <property type="match status" value="1"/>
</dbReference>
<dbReference type="Pfam" id="PF12710">
    <property type="entry name" value="HAD"/>
    <property type="match status" value="1"/>
</dbReference>
<dbReference type="InterPro" id="IPR023214">
    <property type="entry name" value="HAD_sf"/>
</dbReference>
<keyword evidence="7" id="KW-0479">Metal-binding</keyword>
<keyword evidence="15" id="KW-1185">Reference proteome</keyword>
<organism evidence="14 15">
    <name type="scientific">Thermithiobacillus plumbiphilus</name>
    <dbReference type="NCBI Taxonomy" id="1729899"/>
    <lineage>
        <taxon>Bacteria</taxon>
        <taxon>Pseudomonadati</taxon>
        <taxon>Pseudomonadota</taxon>
        <taxon>Acidithiobacillia</taxon>
        <taxon>Acidithiobacillales</taxon>
        <taxon>Thermithiobacillaceae</taxon>
        <taxon>Thermithiobacillus</taxon>
    </lineage>
</organism>
<dbReference type="RefSeq" id="WP_341371677.1">
    <property type="nucleotide sequence ID" value="NZ_JBBPCO010000013.1"/>
</dbReference>
<dbReference type="NCBIfam" id="TIGR01488">
    <property type="entry name" value="HAD-SF-IB"/>
    <property type="match status" value="1"/>
</dbReference>
<evidence type="ECO:0000256" key="4">
    <source>
        <dbReference type="ARBA" id="ARBA00012640"/>
    </source>
</evidence>
<name>A0ABU9DAR4_9PROT</name>
<dbReference type="SUPFAM" id="SSF56784">
    <property type="entry name" value="HAD-like"/>
    <property type="match status" value="1"/>
</dbReference>
<dbReference type="InterPro" id="IPR036412">
    <property type="entry name" value="HAD-like_sf"/>
</dbReference>
<dbReference type="EMBL" id="JBBPCO010000013">
    <property type="protein sequence ID" value="MEK8090624.1"/>
    <property type="molecule type" value="Genomic_DNA"/>
</dbReference>
<evidence type="ECO:0000256" key="1">
    <source>
        <dbReference type="ARBA" id="ARBA00001946"/>
    </source>
</evidence>
<dbReference type="PANTHER" id="PTHR43344:SF2">
    <property type="entry name" value="PHOSPHOSERINE PHOSPHATASE"/>
    <property type="match status" value="1"/>
</dbReference>
<reference evidence="14 15" key="1">
    <citation type="submission" date="2024-04" db="EMBL/GenBank/DDBJ databases">
        <authorList>
            <person name="Abashina T."/>
            <person name="Shaikin A."/>
        </authorList>
    </citation>
    <scope>NUCLEOTIDE SEQUENCE [LARGE SCALE GENOMIC DNA]</scope>
    <source>
        <strain evidence="14 15">AAFK</strain>
    </source>
</reference>
<dbReference type="PANTHER" id="PTHR43344">
    <property type="entry name" value="PHOSPHOSERINE PHOSPHATASE"/>
    <property type="match status" value="1"/>
</dbReference>
<evidence type="ECO:0000313" key="14">
    <source>
        <dbReference type="EMBL" id="MEK8090624.1"/>
    </source>
</evidence>
<evidence type="ECO:0000256" key="8">
    <source>
        <dbReference type="ARBA" id="ARBA00022801"/>
    </source>
</evidence>
<evidence type="ECO:0000256" key="12">
    <source>
        <dbReference type="ARBA" id="ARBA00048138"/>
    </source>
</evidence>
<evidence type="ECO:0000256" key="5">
    <source>
        <dbReference type="ARBA" id="ARBA00015196"/>
    </source>
</evidence>
<dbReference type="InterPro" id="IPR004469">
    <property type="entry name" value="PSP"/>
</dbReference>
<sequence length="376" mass="39993">MPRILINQLVPAPQAARLNDAPAGLSLHPLGETAIGGDFLRVLELRFDADLRAVAAEWLADAAGAHASEDLVLHTLAVHEATPMARLVLQGHPADALRPALDTLHLAGLAACTAGQSGQDLLEIPLAGGDPDWRLLNHQLLEAMVGVAADVALCPAHWQASHFGLFLSDMDSTLISIECIDELADMAGLKPQVSAITERAMQGELDFAASLKARVALLKDLPASMLERVYTERLQLNPGAEALIQGLKAQGCRLGVVSGGFTFFTERLKEYLGLDYAFANELEIQDGRLTGKVLGEIVDAQAKARILAQLATELGLPLSRCIAVGDGANDLPMLKLAGLGVAYHAKPVVQAQANYNIRHGGLDRILPLTRTSMAAY</sequence>
<keyword evidence="10" id="KW-0718">Serine biosynthesis</keyword>
<comment type="catalytic activity">
    <reaction evidence="12">
        <text>O-phospho-L-serine + H2O = L-serine + phosphate</text>
        <dbReference type="Rhea" id="RHEA:21208"/>
        <dbReference type="ChEBI" id="CHEBI:15377"/>
        <dbReference type="ChEBI" id="CHEBI:33384"/>
        <dbReference type="ChEBI" id="CHEBI:43474"/>
        <dbReference type="ChEBI" id="CHEBI:57524"/>
        <dbReference type="EC" id="3.1.3.3"/>
    </reaction>
</comment>
<comment type="pathway">
    <text evidence="2">Amino-acid biosynthesis; L-serine biosynthesis; L-serine from 3-phospho-D-glycerate: step 3/3.</text>
</comment>
<protein>
    <recommendedName>
        <fullName evidence="5">Phosphoserine phosphatase</fullName>
        <ecNumber evidence="4">3.1.3.3</ecNumber>
    </recommendedName>
    <alternativeName>
        <fullName evidence="11">O-phosphoserine phosphohydrolase</fullName>
    </alternativeName>
</protein>
<evidence type="ECO:0000256" key="3">
    <source>
        <dbReference type="ARBA" id="ARBA00009184"/>
    </source>
</evidence>
<dbReference type="EC" id="3.1.3.3" evidence="4"/>
<comment type="similarity">
    <text evidence="3">Belongs to the HAD-like hydrolase superfamily. SerB family.</text>
</comment>